<evidence type="ECO:0000259" key="6">
    <source>
        <dbReference type="Pfam" id="PF01191"/>
    </source>
</evidence>
<evidence type="ECO:0000256" key="3">
    <source>
        <dbReference type="ARBA" id="ARBA00023163"/>
    </source>
</evidence>
<keyword evidence="1 5" id="KW-0240">DNA-directed RNA polymerase</keyword>
<dbReference type="STRING" id="1184251.TCELL_0516"/>
<dbReference type="HOGENOM" id="CLU_058320_4_0_2"/>
<dbReference type="PANTHER" id="PTHR10535:SF0">
    <property type="entry name" value="DNA-DIRECTED RNA POLYMERASES I, II, AND III SUBUNIT RPABC1"/>
    <property type="match status" value="1"/>
</dbReference>
<dbReference type="NCBIfam" id="NF007129">
    <property type="entry name" value="PRK09570.1"/>
    <property type="match status" value="1"/>
</dbReference>
<keyword evidence="3 5" id="KW-0804">Transcription</keyword>
<dbReference type="PROSITE" id="PS01110">
    <property type="entry name" value="RNA_POL_H_23KD"/>
    <property type="match status" value="1"/>
</dbReference>
<sequence length="91" mass="9871">MGEEESINILEHVLVPKHEVLSPEEALEVLKKLGVSPKNLPWISVDDPAAKAVGARPGDIIRVVRKSPTAGVAIAYRYVVVDVSKKEASME</sequence>
<comment type="subcellular location">
    <subcellularLocation>
        <location evidence="5">Cytoplasm</location>
    </subcellularLocation>
</comment>
<accession>I3TDV3</accession>
<evidence type="ECO:0000313" key="8">
    <source>
        <dbReference type="Proteomes" id="UP000005270"/>
    </source>
</evidence>
<dbReference type="GO" id="GO:0003677">
    <property type="term" value="F:DNA binding"/>
    <property type="evidence" value="ECO:0007669"/>
    <property type="project" value="InterPro"/>
</dbReference>
<evidence type="ECO:0000256" key="1">
    <source>
        <dbReference type="ARBA" id="ARBA00022478"/>
    </source>
</evidence>
<dbReference type="GO" id="GO:0006362">
    <property type="term" value="P:transcription elongation by RNA polymerase I"/>
    <property type="evidence" value="ECO:0007669"/>
    <property type="project" value="TreeGrafter"/>
</dbReference>
<evidence type="ECO:0000256" key="4">
    <source>
        <dbReference type="ARBA" id="ARBA00025765"/>
    </source>
</evidence>
<dbReference type="EC" id="2.7.7.6" evidence="5"/>
<dbReference type="EMBL" id="CP003531">
    <property type="protein sequence ID" value="AFK50941.1"/>
    <property type="molecule type" value="Genomic_DNA"/>
</dbReference>
<dbReference type="PANTHER" id="PTHR10535">
    <property type="entry name" value="DNA-DIRECTED RNA POLYMERASES I, II, AND III SUBUNIT RPABC1"/>
    <property type="match status" value="1"/>
</dbReference>
<dbReference type="RefSeq" id="WP_014737191.1">
    <property type="nucleotide sequence ID" value="NC_017954.1"/>
</dbReference>
<organism evidence="7 8">
    <name type="scientific">Thermogladius calderae (strain DSM 22663 / VKM B-2946 / 1633)</name>
    <dbReference type="NCBI Taxonomy" id="1184251"/>
    <lineage>
        <taxon>Archaea</taxon>
        <taxon>Thermoproteota</taxon>
        <taxon>Thermoprotei</taxon>
        <taxon>Desulfurococcales</taxon>
        <taxon>Desulfurococcaceae</taxon>
        <taxon>Thermogladius</taxon>
    </lineage>
</organism>
<comment type="similarity">
    <text evidence="4 5">Belongs to the archaeal Rpo5/eukaryotic RPB5 RNA polymerase subunit family.</text>
</comment>
<dbReference type="AlphaFoldDB" id="I3TDV3"/>
<dbReference type="HAMAP" id="MF_00025">
    <property type="entry name" value="RNApol_Rpo5_RPB5"/>
    <property type="match status" value="1"/>
</dbReference>
<feature type="domain" description="RNA polymerase subunit H/Rpb5 C-terminal" evidence="6">
    <location>
        <begin position="7"/>
        <end position="79"/>
    </location>
</feature>
<dbReference type="GO" id="GO:0042797">
    <property type="term" value="P:tRNA transcription by RNA polymerase III"/>
    <property type="evidence" value="ECO:0007669"/>
    <property type="project" value="TreeGrafter"/>
</dbReference>
<dbReference type="Gene3D" id="3.90.940.20">
    <property type="entry name" value="RPB5-like RNA polymerase subunit"/>
    <property type="match status" value="1"/>
</dbReference>
<dbReference type="GO" id="GO:0006366">
    <property type="term" value="P:transcription by RNA polymerase II"/>
    <property type="evidence" value="ECO:0007669"/>
    <property type="project" value="TreeGrafter"/>
</dbReference>
<dbReference type="GeneID" id="13012817"/>
<dbReference type="InterPro" id="IPR020608">
    <property type="entry name" value="RNA_pol_subH/Rpb5_CS"/>
</dbReference>
<dbReference type="InterPro" id="IPR035913">
    <property type="entry name" value="RPB5-like_sf"/>
</dbReference>
<keyword evidence="2 5" id="KW-0548">Nucleotidyltransferase</keyword>
<keyword evidence="5" id="KW-0808">Transferase</keyword>
<protein>
    <recommendedName>
        <fullName evidence="5">DNA-directed RNA polymerase subunit Rpo5</fullName>
        <ecNumber evidence="5">2.7.7.6</ecNumber>
    </recommendedName>
    <alternativeName>
        <fullName evidence="5">DNA-directed RNA polymerase subunit H</fullName>
    </alternativeName>
</protein>
<dbReference type="Proteomes" id="UP000005270">
    <property type="component" value="Chromosome"/>
</dbReference>
<dbReference type="InterPro" id="IPR000783">
    <property type="entry name" value="RNA_pol_subH/Rpb5_C"/>
</dbReference>
<name>I3TDV3_THEC1</name>
<dbReference type="GO" id="GO:0003899">
    <property type="term" value="F:DNA-directed RNA polymerase activity"/>
    <property type="evidence" value="ECO:0007669"/>
    <property type="project" value="UniProtKB-UniRule"/>
</dbReference>
<gene>
    <name evidence="5" type="primary">rpo5</name>
    <name evidence="5" type="synonym">rpoH</name>
    <name evidence="7" type="ordered locus">TCELL_0516</name>
</gene>
<keyword evidence="8" id="KW-1185">Reference proteome</keyword>
<dbReference type="eggNOG" id="arCOG04258">
    <property type="taxonomic scope" value="Archaea"/>
</dbReference>
<dbReference type="GO" id="GO:0005737">
    <property type="term" value="C:cytoplasm"/>
    <property type="evidence" value="ECO:0007669"/>
    <property type="project" value="UniProtKB-SubCell"/>
</dbReference>
<keyword evidence="5" id="KW-0963">Cytoplasm</keyword>
<proteinExistence type="inferred from homology"/>
<dbReference type="InterPro" id="IPR014381">
    <property type="entry name" value="Arch_Rpo5/euc_Rpb5"/>
</dbReference>
<dbReference type="SUPFAM" id="SSF55287">
    <property type="entry name" value="RPB5-like RNA polymerase subunit"/>
    <property type="match status" value="1"/>
</dbReference>
<evidence type="ECO:0000256" key="5">
    <source>
        <dbReference type="HAMAP-Rule" id="MF_00025"/>
    </source>
</evidence>
<dbReference type="OrthoDB" id="30537at2157"/>
<comment type="catalytic activity">
    <reaction evidence="5">
        <text>RNA(n) + a ribonucleoside 5'-triphosphate = RNA(n+1) + diphosphate</text>
        <dbReference type="Rhea" id="RHEA:21248"/>
        <dbReference type="Rhea" id="RHEA-COMP:14527"/>
        <dbReference type="Rhea" id="RHEA-COMP:17342"/>
        <dbReference type="ChEBI" id="CHEBI:33019"/>
        <dbReference type="ChEBI" id="CHEBI:61557"/>
        <dbReference type="ChEBI" id="CHEBI:140395"/>
        <dbReference type="EC" id="2.7.7.6"/>
    </reaction>
</comment>
<dbReference type="FunCoup" id="I3TDV3">
    <property type="interactions" value="9"/>
</dbReference>
<dbReference type="InParanoid" id="I3TDV3"/>
<reference evidence="7 8" key="1">
    <citation type="journal article" date="2012" name="J. Bacteriol.">
        <title>Complete genome sequence of the hyperthermophilic cellulolytic Crenarchaeon 'Thermogladius cellulolyticus' 1633.</title>
        <authorList>
            <person name="Mardanov A.V."/>
            <person name="Kochetkova T.V."/>
            <person name="Beletsky A.V."/>
            <person name="Bonch-Osmolovskaya E.A."/>
            <person name="Ravin N.V."/>
            <person name="Skryabin K.G."/>
        </authorList>
    </citation>
    <scope>NUCLEOTIDE SEQUENCE [LARGE SCALE GENOMIC DNA]</scope>
    <source>
        <strain evidence="8">DSM 22663 / VKM B-2946 / 1633</strain>
    </source>
</reference>
<evidence type="ECO:0000256" key="2">
    <source>
        <dbReference type="ARBA" id="ARBA00022695"/>
    </source>
</evidence>
<evidence type="ECO:0000313" key="7">
    <source>
        <dbReference type="EMBL" id="AFK50941.1"/>
    </source>
</evidence>
<comment type="subunit">
    <text evidence="5">Part of the RNA polymerase complex.</text>
</comment>
<comment type="function">
    <text evidence="5">DNA-dependent RNA polymerase (RNAP) catalyzes the transcription of DNA into RNA using the four ribonucleoside triphosphates as substrates.</text>
</comment>
<dbReference type="KEGG" id="thg:TCELL_0516"/>
<dbReference type="Pfam" id="PF01191">
    <property type="entry name" value="RNA_pol_Rpb5_C"/>
    <property type="match status" value="1"/>
</dbReference>
<dbReference type="GO" id="GO:0000428">
    <property type="term" value="C:DNA-directed RNA polymerase complex"/>
    <property type="evidence" value="ECO:0007669"/>
    <property type="project" value="UniProtKB-KW"/>
</dbReference>